<proteinExistence type="predicted"/>
<evidence type="ECO:0000313" key="3">
    <source>
        <dbReference type="Proteomes" id="UP000822688"/>
    </source>
</evidence>
<gene>
    <name evidence="2" type="ORF">KC19_4G121300</name>
</gene>
<protein>
    <submittedName>
        <fullName evidence="2">Uncharacterized protein</fullName>
    </submittedName>
</protein>
<reference evidence="2" key="1">
    <citation type="submission" date="2020-06" db="EMBL/GenBank/DDBJ databases">
        <title>WGS assembly of Ceratodon purpureus strain R40.</title>
        <authorList>
            <person name="Carey S.B."/>
            <person name="Jenkins J."/>
            <person name="Shu S."/>
            <person name="Lovell J.T."/>
            <person name="Sreedasyam A."/>
            <person name="Maumus F."/>
            <person name="Tiley G.P."/>
            <person name="Fernandez-Pozo N."/>
            <person name="Barry K."/>
            <person name="Chen C."/>
            <person name="Wang M."/>
            <person name="Lipzen A."/>
            <person name="Daum C."/>
            <person name="Saski C.A."/>
            <person name="Payton A.C."/>
            <person name="Mcbreen J.C."/>
            <person name="Conrad R.E."/>
            <person name="Kollar L.M."/>
            <person name="Olsson S."/>
            <person name="Huttunen S."/>
            <person name="Landis J.B."/>
            <person name="Wickett N.J."/>
            <person name="Johnson M.G."/>
            <person name="Rensing S.A."/>
            <person name="Grimwood J."/>
            <person name="Schmutz J."/>
            <person name="Mcdaniel S.F."/>
        </authorList>
    </citation>
    <scope>NUCLEOTIDE SEQUENCE</scope>
    <source>
        <strain evidence="2">R40</strain>
    </source>
</reference>
<evidence type="ECO:0000256" key="1">
    <source>
        <dbReference type="SAM" id="MobiDB-lite"/>
    </source>
</evidence>
<name>A0A8T0IBE3_CERPU</name>
<organism evidence="2 3">
    <name type="scientific">Ceratodon purpureus</name>
    <name type="common">Fire moss</name>
    <name type="synonym">Dicranum purpureum</name>
    <dbReference type="NCBI Taxonomy" id="3225"/>
    <lineage>
        <taxon>Eukaryota</taxon>
        <taxon>Viridiplantae</taxon>
        <taxon>Streptophyta</taxon>
        <taxon>Embryophyta</taxon>
        <taxon>Bryophyta</taxon>
        <taxon>Bryophytina</taxon>
        <taxon>Bryopsida</taxon>
        <taxon>Dicranidae</taxon>
        <taxon>Pseudoditrichales</taxon>
        <taxon>Ditrichaceae</taxon>
        <taxon>Ceratodon</taxon>
    </lineage>
</organism>
<dbReference type="EMBL" id="CM026424">
    <property type="protein sequence ID" value="KAG0579758.1"/>
    <property type="molecule type" value="Genomic_DNA"/>
</dbReference>
<feature type="region of interest" description="Disordered" evidence="1">
    <location>
        <begin position="1"/>
        <end position="27"/>
    </location>
</feature>
<dbReference type="AlphaFoldDB" id="A0A8T0IBE3"/>
<comment type="caution">
    <text evidence="2">The sequence shown here is derived from an EMBL/GenBank/DDBJ whole genome shotgun (WGS) entry which is preliminary data.</text>
</comment>
<sequence length="122" mass="13738">MSRASAVAHKSHDHSTIHPPAQKRNDDTVPCSMQLLLQITSSLKTAASVAARDSFYHTTISLSINNSTPKVDIQYQFRRYHFFKCLPVQHMPAVCYFAPHFQTMNSNSCPRDTRLSITIVSS</sequence>
<dbReference type="Proteomes" id="UP000822688">
    <property type="component" value="Chromosome 4"/>
</dbReference>
<keyword evidence="3" id="KW-1185">Reference proteome</keyword>
<accession>A0A8T0IBE3</accession>
<evidence type="ECO:0000313" key="2">
    <source>
        <dbReference type="EMBL" id="KAG0579758.1"/>
    </source>
</evidence>